<evidence type="ECO:0000259" key="7">
    <source>
        <dbReference type="Pfam" id="PF06271"/>
    </source>
</evidence>
<sequence length="243" mass="28281">MERTQPQRENEQNGGEIEEETWAKRKCEREEYLEKLKKWLDDARLWHYNICCGFPNSNESNSDNSLQQQQQQISNIYATLAQVNLWNENLQNAMRQRFPNIDVAANRNISSPLYQTSTQVTQPNQPPSTYEFIIPPIWKRIVAELMDFLILFLVKMALTFLLLESFDIIDMEFYGFESFQKNLENHEIGMPMAIELLTLELLHRLIVCAYEAYFLKGKLCATPGKTVYGINGDNSGEHISSSR</sequence>
<dbReference type="PANTHER" id="PTHR13659">
    <property type="entry name" value="AUTOSOMAL HIGHLY CONSERVED PROTEIN"/>
    <property type="match status" value="1"/>
</dbReference>
<evidence type="ECO:0000256" key="2">
    <source>
        <dbReference type="ARBA" id="ARBA00022692"/>
    </source>
</evidence>
<dbReference type="InterPro" id="IPR010432">
    <property type="entry name" value="RDD"/>
</dbReference>
<evidence type="ECO:0000313" key="9">
    <source>
        <dbReference type="Proteomes" id="UP001162156"/>
    </source>
</evidence>
<dbReference type="GO" id="GO:0016020">
    <property type="term" value="C:membrane"/>
    <property type="evidence" value="ECO:0007669"/>
    <property type="project" value="UniProtKB-SubCell"/>
</dbReference>
<keyword evidence="4 6" id="KW-0472">Membrane</keyword>
<feature type="compositionally biased region" description="Basic and acidic residues" evidence="5">
    <location>
        <begin position="1"/>
        <end position="11"/>
    </location>
</feature>
<dbReference type="AlphaFoldDB" id="A0AAV8X327"/>
<comment type="subcellular location">
    <subcellularLocation>
        <location evidence="1">Membrane</location>
        <topology evidence="1">Multi-pass membrane protein</topology>
    </subcellularLocation>
</comment>
<keyword evidence="2 6" id="KW-0812">Transmembrane</keyword>
<evidence type="ECO:0000256" key="1">
    <source>
        <dbReference type="ARBA" id="ARBA00004141"/>
    </source>
</evidence>
<evidence type="ECO:0000256" key="4">
    <source>
        <dbReference type="ARBA" id="ARBA00023136"/>
    </source>
</evidence>
<feature type="domain" description="RDD" evidence="7">
    <location>
        <begin position="135"/>
        <end position="230"/>
    </location>
</feature>
<proteinExistence type="predicted"/>
<comment type="caution">
    <text evidence="8">The sequence shown here is derived from an EMBL/GenBank/DDBJ whole genome shotgun (WGS) entry which is preliminary data.</text>
</comment>
<keyword evidence="3 6" id="KW-1133">Transmembrane helix</keyword>
<feature type="transmembrane region" description="Helical" evidence="6">
    <location>
        <begin position="145"/>
        <end position="163"/>
    </location>
</feature>
<accession>A0AAV8X327</accession>
<evidence type="ECO:0000256" key="6">
    <source>
        <dbReference type="SAM" id="Phobius"/>
    </source>
</evidence>
<organism evidence="8 9">
    <name type="scientific">Rhamnusium bicolor</name>
    <dbReference type="NCBI Taxonomy" id="1586634"/>
    <lineage>
        <taxon>Eukaryota</taxon>
        <taxon>Metazoa</taxon>
        <taxon>Ecdysozoa</taxon>
        <taxon>Arthropoda</taxon>
        <taxon>Hexapoda</taxon>
        <taxon>Insecta</taxon>
        <taxon>Pterygota</taxon>
        <taxon>Neoptera</taxon>
        <taxon>Endopterygota</taxon>
        <taxon>Coleoptera</taxon>
        <taxon>Polyphaga</taxon>
        <taxon>Cucujiformia</taxon>
        <taxon>Chrysomeloidea</taxon>
        <taxon>Cerambycidae</taxon>
        <taxon>Lepturinae</taxon>
        <taxon>Rhagiini</taxon>
        <taxon>Rhamnusium</taxon>
    </lineage>
</organism>
<evidence type="ECO:0000256" key="3">
    <source>
        <dbReference type="ARBA" id="ARBA00022989"/>
    </source>
</evidence>
<evidence type="ECO:0000256" key="5">
    <source>
        <dbReference type="SAM" id="MobiDB-lite"/>
    </source>
</evidence>
<gene>
    <name evidence="8" type="ORF">NQ314_014272</name>
</gene>
<keyword evidence="9" id="KW-1185">Reference proteome</keyword>
<dbReference type="InterPro" id="IPR039871">
    <property type="entry name" value="FAM8A1"/>
</dbReference>
<evidence type="ECO:0000313" key="8">
    <source>
        <dbReference type="EMBL" id="KAJ8933032.1"/>
    </source>
</evidence>
<name>A0AAV8X327_9CUCU</name>
<feature type="region of interest" description="Disordered" evidence="5">
    <location>
        <begin position="1"/>
        <end position="20"/>
    </location>
</feature>
<dbReference type="PANTHER" id="PTHR13659:SF5">
    <property type="entry name" value="PROTEIN FAM8A1"/>
    <property type="match status" value="1"/>
</dbReference>
<dbReference type="EMBL" id="JANEYF010003935">
    <property type="protein sequence ID" value="KAJ8933032.1"/>
    <property type="molecule type" value="Genomic_DNA"/>
</dbReference>
<protein>
    <recommendedName>
        <fullName evidence="7">RDD domain-containing protein</fullName>
    </recommendedName>
</protein>
<dbReference type="Pfam" id="PF06271">
    <property type="entry name" value="RDD"/>
    <property type="match status" value="1"/>
</dbReference>
<dbReference type="Proteomes" id="UP001162156">
    <property type="component" value="Unassembled WGS sequence"/>
</dbReference>
<reference evidence="8" key="1">
    <citation type="journal article" date="2023" name="Insect Mol. Biol.">
        <title>Genome sequencing provides insights into the evolution of gene families encoding plant cell wall-degrading enzymes in longhorned beetles.</title>
        <authorList>
            <person name="Shin N.R."/>
            <person name="Okamura Y."/>
            <person name="Kirsch R."/>
            <person name="Pauchet Y."/>
        </authorList>
    </citation>
    <scope>NUCLEOTIDE SEQUENCE</scope>
    <source>
        <strain evidence="8">RBIC_L_NR</strain>
    </source>
</reference>